<evidence type="ECO:0000256" key="1">
    <source>
        <dbReference type="SAM" id="MobiDB-lite"/>
    </source>
</evidence>
<protein>
    <recommendedName>
        <fullName evidence="3">DUF6594 domain-containing protein</fullName>
    </recommendedName>
</protein>
<keyword evidence="2" id="KW-0812">Transmembrane</keyword>
<organism evidence="4 5">
    <name type="scientific">Phialocephala subalpina</name>
    <dbReference type="NCBI Taxonomy" id="576137"/>
    <lineage>
        <taxon>Eukaryota</taxon>
        <taxon>Fungi</taxon>
        <taxon>Dikarya</taxon>
        <taxon>Ascomycota</taxon>
        <taxon>Pezizomycotina</taxon>
        <taxon>Leotiomycetes</taxon>
        <taxon>Helotiales</taxon>
        <taxon>Mollisiaceae</taxon>
        <taxon>Phialocephala</taxon>
        <taxon>Phialocephala fortinii species complex</taxon>
    </lineage>
</organism>
<feature type="domain" description="DUF6594" evidence="3">
    <location>
        <begin position="21"/>
        <end position="330"/>
    </location>
</feature>
<dbReference type="AlphaFoldDB" id="A0A1L7WSK2"/>
<name>A0A1L7WSK2_9HELO</name>
<feature type="transmembrane region" description="Helical" evidence="2">
    <location>
        <begin position="299"/>
        <end position="317"/>
    </location>
</feature>
<evidence type="ECO:0000313" key="4">
    <source>
        <dbReference type="EMBL" id="CZR55749.1"/>
    </source>
</evidence>
<keyword evidence="2" id="KW-0472">Membrane</keyword>
<proteinExistence type="predicted"/>
<dbReference type="PANTHER" id="PTHR34502">
    <property type="entry name" value="DUF6594 DOMAIN-CONTAINING PROTEIN-RELATED"/>
    <property type="match status" value="1"/>
</dbReference>
<dbReference type="Pfam" id="PF20237">
    <property type="entry name" value="DUF6594"/>
    <property type="match status" value="1"/>
</dbReference>
<accession>A0A1L7WSK2</accession>
<feature type="region of interest" description="Disordered" evidence="1">
    <location>
        <begin position="1"/>
        <end position="23"/>
    </location>
</feature>
<dbReference type="PANTHER" id="PTHR34502:SF5">
    <property type="entry name" value="DUF6594 DOMAIN-CONTAINING PROTEIN"/>
    <property type="match status" value="1"/>
</dbReference>
<dbReference type="OrthoDB" id="5342093at2759"/>
<evidence type="ECO:0000313" key="5">
    <source>
        <dbReference type="Proteomes" id="UP000184330"/>
    </source>
</evidence>
<dbReference type="InterPro" id="IPR046529">
    <property type="entry name" value="DUF6594"/>
</dbReference>
<evidence type="ECO:0000256" key="2">
    <source>
        <dbReference type="SAM" id="Phobius"/>
    </source>
</evidence>
<reference evidence="4 5" key="1">
    <citation type="submission" date="2016-03" db="EMBL/GenBank/DDBJ databases">
        <authorList>
            <person name="Ploux O."/>
        </authorList>
    </citation>
    <scope>NUCLEOTIDE SEQUENCE [LARGE SCALE GENOMIC DNA]</scope>
    <source>
        <strain evidence="4 5">UAMH 11012</strain>
    </source>
</reference>
<dbReference type="STRING" id="576137.A0A1L7WSK2"/>
<dbReference type="Proteomes" id="UP000184330">
    <property type="component" value="Unassembled WGS sequence"/>
</dbReference>
<keyword evidence="5" id="KW-1185">Reference proteome</keyword>
<dbReference type="EMBL" id="FJOG01000007">
    <property type="protein sequence ID" value="CZR55749.1"/>
    <property type="molecule type" value="Genomic_DNA"/>
</dbReference>
<feature type="compositionally biased region" description="Basic and acidic residues" evidence="1">
    <location>
        <begin position="1"/>
        <end position="16"/>
    </location>
</feature>
<feature type="transmembrane region" description="Helical" evidence="2">
    <location>
        <begin position="268"/>
        <end position="292"/>
    </location>
</feature>
<gene>
    <name evidence="4" type="ORF">PAC_05637</name>
</gene>
<keyword evidence="2" id="KW-1133">Transmembrane helix</keyword>
<evidence type="ECO:0000259" key="3">
    <source>
        <dbReference type="Pfam" id="PF20237"/>
    </source>
</evidence>
<sequence length="330" mass="37256">MDKKVDDDNIQHDGKKQVPGYPSLAGKMGATPQHAILRSFSALGMQNLLYYQAELVYVEDRLRKVETRCLAQGDGSKQYQFARDWDELRRSWKARLWDEKDDGSDNLRLLSSSSGAGTSCFDDIPRGTDGELLRLVLRLRATLKQYSRLIHLLNFLIIPESSHINVIDKAVIQQFSMSNLPQPDAQDLHHLKQWLADPKGGDYSLDGIDSGLWESSDDLFALRERPDTDKLSEWVVQDMLPYYHRHLGRIFKRPDPEGDSSVTYTENYFLSAFVTILSSALIVVPVVVLHAVKLMNIRLGLLALFTVIFSLCVSALTNAKRGEVFVATAT</sequence>